<evidence type="ECO:0000256" key="4">
    <source>
        <dbReference type="ARBA" id="ARBA00022692"/>
    </source>
</evidence>
<evidence type="ECO:0000256" key="11">
    <source>
        <dbReference type="RuleBase" id="RU004181"/>
    </source>
</evidence>
<evidence type="ECO:0000256" key="6">
    <source>
        <dbReference type="ARBA" id="ARBA00022801"/>
    </source>
</evidence>
<dbReference type="PRINTS" id="PR00781">
    <property type="entry name" value="LIPOSIGPTASE"/>
</dbReference>
<sequence length="149" mass="17222">MNYVLSLIVLILDQVSKILVVNYLKDPGEIPIIRNIFHLTYVENRGAAFGVLQHQRWFFIILTVLIVGAIIFYFRKHRKYPRAMMIGLSLIIGGAIGNLIDRVLYGFVIDFFDFRVWPVFNIADSAIVIGQILVAYVILKYDKLDQKEM</sequence>
<dbReference type="PANTHER" id="PTHR33695">
    <property type="entry name" value="LIPOPROTEIN SIGNAL PEPTIDASE"/>
    <property type="match status" value="1"/>
</dbReference>
<comment type="catalytic activity">
    <reaction evidence="9 10">
        <text>Release of signal peptides from bacterial membrane prolipoproteins. Hydrolyzes -Xaa-Yaa-Zaa-|-(S,diacylglyceryl)Cys-, in which Xaa is hydrophobic (preferably Leu), and Yaa (Ala or Ser) and Zaa (Gly or Ala) have small, neutral side chains.</text>
        <dbReference type="EC" id="3.4.23.36"/>
    </reaction>
</comment>
<keyword evidence="2 9" id="KW-1003">Cell membrane</keyword>
<comment type="caution">
    <text evidence="9">Lacks conserved residue(s) required for the propagation of feature annotation.</text>
</comment>
<comment type="similarity">
    <text evidence="1 9 11">Belongs to the peptidase A8 family.</text>
</comment>
<dbReference type="Pfam" id="PF01252">
    <property type="entry name" value="Peptidase_A8"/>
    <property type="match status" value="1"/>
</dbReference>
<dbReference type="EC" id="3.4.23.36" evidence="9"/>
<dbReference type="EMBL" id="FZOJ01000001">
    <property type="protein sequence ID" value="SNR91052.1"/>
    <property type="molecule type" value="Genomic_DNA"/>
</dbReference>
<dbReference type="InterPro" id="IPR001872">
    <property type="entry name" value="Peptidase_A8"/>
</dbReference>
<dbReference type="UniPathway" id="UPA00665"/>
<dbReference type="Proteomes" id="UP000198304">
    <property type="component" value="Unassembled WGS sequence"/>
</dbReference>
<comment type="pathway">
    <text evidence="9">Protein modification; lipoprotein biosynthesis (signal peptide cleavage).</text>
</comment>
<evidence type="ECO:0000256" key="1">
    <source>
        <dbReference type="ARBA" id="ARBA00006139"/>
    </source>
</evidence>
<keyword evidence="7 9" id="KW-1133">Transmembrane helix</keyword>
<keyword evidence="13" id="KW-1185">Reference proteome</keyword>
<keyword evidence="3 9" id="KW-0645">Protease</keyword>
<dbReference type="RefSeq" id="WP_089281141.1">
    <property type="nucleotide sequence ID" value="NZ_FZOJ01000001.1"/>
</dbReference>
<dbReference type="PROSITE" id="PS00855">
    <property type="entry name" value="SPASE_II"/>
    <property type="match status" value="1"/>
</dbReference>
<dbReference type="HAMAP" id="MF_00161">
    <property type="entry name" value="LspA"/>
    <property type="match status" value="1"/>
</dbReference>
<dbReference type="PANTHER" id="PTHR33695:SF1">
    <property type="entry name" value="LIPOPROTEIN SIGNAL PEPTIDASE"/>
    <property type="match status" value="1"/>
</dbReference>
<protein>
    <recommendedName>
        <fullName evidence="9">Lipoprotein signal peptidase</fullName>
        <ecNumber evidence="9">3.4.23.36</ecNumber>
    </recommendedName>
    <alternativeName>
        <fullName evidence="9">Prolipoprotein signal peptidase</fullName>
    </alternativeName>
    <alternativeName>
        <fullName evidence="9">Signal peptidase II</fullName>
        <shortName evidence="9">SPase II</shortName>
    </alternativeName>
</protein>
<organism evidence="12 13">
    <name type="scientific">Anaerovirgula multivorans</name>
    <dbReference type="NCBI Taxonomy" id="312168"/>
    <lineage>
        <taxon>Bacteria</taxon>
        <taxon>Bacillati</taxon>
        <taxon>Bacillota</taxon>
        <taxon>Clostridia</taxon>
        <taxon>Peptostreptococcales</taxon>
        <taxon>Natronincolaceae</taxon>
        <taxon>Anaerovirgula</taxon>
    </lineage>
</organism>
<dbReference type="GO" id="GO:0004190">
    <property type="term" value="F:aspartic-type endopeptidase activity"/>
    <property type="evidence" value="ECO:0007669"/>
    <property type="project" value="UniProtKB-UniRule"/>
</dbReference>
<evidence type="ECO:0000313" key="12">
    <source>
        <dbReference type="EMBL" id="SNR91052.1"/>
    </source>
</evidence>
<evidence type="ECO:0000256" key="3">
    <source>
        <dbReference type="ARBA" id="ARBA00022670"/>
    </source>
</evidence>
<evidence type="ECO:0000256" key="10">
    <source>
        <dbReference type="RuleBase" id="RU000594"/>
    </source>
</evidence>
<comment type="function">
    <text evidence="9 10">This protein specifically catalyzes the removal of signal peptides from prolipoproteins.</text>
</comment>
<evidence type="ECO:0000313" key="13">
    <source>
        <dbReference type="Proteomes" id="UP000198304"/>
    </source>
</evidence>
<feature type="active site" evidence="9">
    <location>
        <position position="124"/>
    </location>
</feature>
<gene>
    <name evidence="9" type="primary">lspA</name>
    <name evidence="12" type="ORF">SAMN05446037_1001364</name>
</gene>
<evidence type="ECO:0000256" key="7">
    <source>
        <dbReference type="ARBA" id="ARBA00022989"/>
    </source>
</evidence>
<keyword evidence="8 9" id="KW-0472">Membrane</keyword>
<comment type="subcellular location">
    <subcellularLocation>
        <location evidence="9">Cell membrane</location>
        <topology evidence="9">Multi-pass membrane protein</topology>
    </subcellularLocation>
</comment>
<keyword evidence="4 9" id="KW-0812">Transmembrane</keyword>
<evidence type="ECO:0000256" key="5">
    <source>
        <dbReference type="ARBA" id="ARBA00022750"/>
    </source>
</evidence>
<feature type="active site" evidence="9">
    <location>
        <position position="110"/>
    </location>
</feature>
<dbReference type="GO" id="GO:0005886">
    <property type="term" value="C:plasma membrane"/>
    <property type="evidence" value="ECO:0007669"/>
    <property type="project" value="UniProtKB-SubCell"/>
</dbReference>
<dbReference type="AlphaFoldDB" id="A0A239A6I8"/>
<evidence type="ECO:0000256" key="2">
    <source>
        <dbReference type="ARBA" id="ARBA00022475"/>
    </source>
</evidence>
<reference evidence="12 13" key="1">
    <citation type="submission" date="2017-06" db="EMBL/GenBank/DDBJ databases">
        <authorList>
            <person name="Kim H.J."/>
            <person name="Triplett B.A."/>
        </authorList>
    </citation>
    <scope>NUCLEOTIDE SEQUENCE [LARGE SCALE GENOMIC DNA]</scope>
    <source>
        <strain evidence="12 13">SCA</strain>
    </source>
</reference>
<dbReference type="GO" id="GO:0006508">
    <property type="term" value="P:proteolysis"/>
    <property type="evidence" value="ECO:0007669"/>
    <property type="project" value="UniProtKB-KW"/>
</dbReference>
<dbReference type="NCBIfam" id="TIGR00077">
    <property type="entry name" value="lspA"/>
    <property type="match status" value="1"/>
</dbReference>
<evidence type="ECO:0000256" key="8">
    <source>
        <dbReference type="ARBA" id="ARBA00023136"/>
    </source>
</evidence>
<evidence type="ECO:0000256" key="9">
    <source>
        <dbReference type="HAMAP-Rule" id="MF_00161"/>
    </source>
</evidence>
<feature type="transmembrane region" description="Helical" evidence="9">
    <location>
        <begin position="119"/>
        <end position="139"/>
    </location>
</feature>
<name>A0A239A6I8_9FIRM</name>
<dbReference type="OrthoDB" id="9810259at2"/>
<accession>A0A239A6I8</accession>
<keyword evidence="6 9" id="KW-0378">Hydrolase</keyword>
<keyword evidence="5 9" id="KW-0064">Aspartyl protease</keyword>
<feature type="transmembrane region" description="Helical" evidence="9">
    <location>
        <begin position="86"/>
        <end position="107"/>
    </location>
</feature>
<feature type="transmembrane region" description="Helical" evidence="9">
    <location>
        <begin position="57"/>
        <end position="74"/>
    </location>
</feature>
<proteinExistence type="inferred from homology"/>